<feature type="compositionally biased region" description="Polar residues" evidence="1">
    <location>
        <begin position="187"/>
        <end position="197"/>
    </location>
</feature>
<feature type="compositionally biased region" description="Basic and acidic residues" evidence="1">
    <location>
        <begin position="133"/>
        <end position="142"/>
    </location>
</feature>
<evidence type="ECO:0000313" key="2">
    <source>
        <dbReference type="EMBL" id="KZZ88602.1"/>
    </source>
</evidence>
<gene>
    <name evidence="2" type="ORF">AAP_04925</name>
</gene>
<protein>
    <recommendedName>
        <fullName evidence="4">RRM domain-containing protein</fullName>
    </recommendedName>
</protein>
<keyword evidence="3" id="KW-1185">Reference proteome</keyword>
<feature type="region of interest" description="Disordered" evidence="1">
    <location>
        <begin position="182"/>
        <end position="220"/>
    </location>
</feature>
<evidence type="ECO:0008006" key="4">
    <source>
        <dbReference type="Google" id="ProtNLM"/>
    </source>
</evidence>
<accession>A0A167WAL3</accession>
<reference evidence="2 3" key="1">
    <citation type="journal article" date="2016" name="Genome Biol. Evol.">
        <title>Divergent and convergent evolution of fungal pathogenicity.</title>
        <authorList>
            <person name="Shang Y."/>
            <person name="Xiao G."/>
            <person name="Zheng P."/>
            <person name="Cen K."/>
            <person name="Zhan S."/>
            <person name="Wang C."/>
        </authorList>
    </citation>
    <scope>NUCLEOTIDE SEQUENCE [LARGE SCALE GENOMIC DNA]</scope>
    <source>
        <strain evidence="2 3">ARSEF 7405</strain>
    </source>
</reference>
<evidence type="ECO:0000256" key="1">
    <source>
        <dbReference type="SAM" id="MobiDB-lite"/>
    </source>
</evidence>
<name>A0A167WAL3_9EURO</name>
<dbReference type="EMBL" id="AZGZ01000025">
    <property type="protein sequence ID" value="KZZ88602.1"/>
    <property type="molecule type" value="Genomic_DNA"/>
</dbReference>
<feature type="region of interest" description="Disordered" evidence="1">
    <location>
        <begin position="121"/>
        <end position="153"/>
    </location>
</feature>
<proteinExistence type="predicted"/>
<dbReference type="VEuPathDB" id="FungiDB:AAP_04925"/>
<dbReference type="OrthoDB" id="77405at2759"/>
<evidence type="ECO:0000313" key="3">
    <source>
        <dbReference type="Proteomes" id="UP000242877"/>
    </source>
</evidence>
<sequence>MAQRLDDAMTDVIVQLKAITEHFQQSGFEATAINFSRHVRELTEEFNEIMWNVKGDAIYLKTPSSKSKNNQKKFQERVHNVAPVTVPAAVTEPAPAAVSYNLMDLGVDIVPPVPALQPRQQAELQHQRRLQTPKKEQAREARNPPAFQRPIAPEWRQIRALENQSRILNPLNVGISHQQPIAPPVQEKTSIVQQQRKVSPRSPSPPESDNDTESPVVPTKPAAFEPKRKAGVIRLSGPFESAQINDITTQINVGPIYDIVFHRSIGFAEICFLHIEHAEEFIKRDNAHRQEKGFSMLGPGYEVEKFEENDWTNEHADMYEFKERRRLTFAGAGLLTKVTEDKFMRDILAVADEEKVDFIWPFNSGNITAVFGSVSVAKQVLIHFHQLSRKISSPYFKVQVDYSSDPCEKPLPLLTRYTTNRPGNVIYYNKKPAQLSRFQINRPKGVVKRTRLPLKAA</sequence>
<dbReference type="Proteomes" id="UP000242877">
    <property type="component" value="Unassembled WGS sequence"/>
</dbReference>
<organism evidence="2 3">
    <name type="scientific">Ascosphaera apis ARSEF 7405</name>
    <dbReference type="NCBI Taxonomy" id="392613"/>
    <lineage>
        <taxon>Eukaryota</taxon>
        <taxon>Fungi</taxon>
        <taxon>Dikarya</taxon>
        <taxon>Ascomycota</taxon>
        <taxon>Pezizomycotina</taxon>
        <taxon>Eurotiomycetes</taxon>
        <taxon>Eurotiomycetidae</taxon>
        <taxon>Onygenales</taxon>
        <taxon>Ascosphaeraceae</taxon>
        <taxon>Ascosphaera</taxon>
    </lineage>
</organism>
<comment type="caution">
    <text evidence="2">The sequence shown here is derived from an EMBL/GenBank/DDBJ whole genome shotgun (WGS) entry which is preliminary data.</text>
</comment>
<dbReference type="AlphaFoldDB" id="A0A167WAL3"/>